<dbReference type="Gene3D" id="3.60.15.10">
    <property type="entry name" value="Ribonuclease Z/Hydroxyacylglutathione hydrolase-like"/>
    <property type="match status" value="1"/>
</dbReference>
<name>A0ABW8W191_9PSED</name>
<dbReference type="SUPFAM" id="SSF56281">
    <property type="entry name" value="Metallo-hydrolase/oxidoreductase"/>
    <property type="match status" value="1"/>
</dbReference>
<dbReference type="PANTHER" id="PTHR42978:SF6">
    <property type="entry name" value="QUORUM-QUENCHING LACTONASE YTNP-RELATED"/>
    <property type="match status" value="1"/>
</dbReference>
<dbReference type="PANTHER" id="PTHR42978">
    <property type="entry name" value="QUORUM-QUENCHING LACTONASE YTNP-RELATED-RELATED"/>
    <property type="match status" value="1"/>
</dbReference>
<keyword evidence="4" id="KW-0862">Zinc</keyword>
<accession>A0ABW8W191</accession>
<sequence length="287" mass="32528">MQRQLSSISGAPRTIDGGVLFGNTPRRVWTQWMQPDQDNLVKLASRVLLVQEQKRNILVMAGSESLLAPLPRTCNCQPHAPSLLHNLARLGLGENDIDVVFFTHLHTWPSQDLLRVIEDGLVQRVLFPRAHYLTGENHWRRAQHPHPHDRNLFVRSILRQLEHSGRLKLLQAGTNAELGAGWHLHESNGYTLGQLLPEISMPGGPLLFAGDLIPAIRWLDLSLTGGYDRNPECLIGEKERLLDHVIDRGGRLFLARDQQAAAVRIFRDRQSRYSPYDQQSALSREEV</sequence>
<reference evidence="5 6" key="1">
    <citation type="submission" date="2024-12" db="EMBL/GenBank/DDBJ databases">
        <title>Pseudomonas species isolated from Lotus nodules promote plant growth.</title>
        <authorList>
            <person name="Yu Y.-H."/>
            <person name="Kurtenbach J."/>
            <person name="Crosbie D."/>
            <person name="Brachmann A."/>
            <person name="Marin M."/>
        </authorList>
    </citation>
    <scope>NUCLEOTIDE SEQUENCE [LARGE SCALE GENOMIC DNA]</scope>
    <source>
        <strain evidence="5 6">PLb11B</strain>
    </source>
</reference>
<evidence type="ECO:0000256" key="4">
    <source>
        <dbReference type="ARBA" id="ARBA00022833"/>
    </source>
</evidence>
<keyword evidence="6" id="KW-1185">Reference proteome</keyword>
<dbReference type="CDD" id="cd16281">
    <property type="entry name" value="metallo-hydrolase-like_MBL-fold"/>
    <property type="match status" value="1"/>
</dbReference>
<evidence type="ECO:0000256" key="1">
    <source>
        <dbReference type="ARBA" id="ARBA00007749"/>
    </source>
</evidence>
<evidence type="ECO:0000256" key="2">
    <source>
        <dbReference type="ARBA" id="ARBA00022723"/>
    </source>
</evidence>
<proteinExistence type="inferred from homology"/>
<organism evidence="5 6">
    <name type="scientific">Pseudomonas azerbaijanorientalis</name>
    <dbReference type="NCBI Taxonomy" id="2842350"/>
    <lineage>
        <taxon>Bacteria</taxon>
        <taxon>Pseudomonadati</taxon>
        <taxon>Pseudomonadota</taxon>
        <taxon>Gammaproteobacteria</taxon>
        <taxon>Pseudomonadales</taxon>
        <taxon>Pseudomonadaceae</taxon>
        <taxon>Pseudomonas</taxon>
    </lineage>
</organism>
<dbReference type="EMBL" id="JBJNUY010000004">
    <property type="protein sequence ID" value="MFL8999037.1"/>
    <property type="molecule type" value="Genomic_DNA"/>
</dbReference>
<evidence type="ECO:0000313" key="5">
    <source>
        <dbReference type="EMBL" id="MFL8999037.1"/>
    </source>
</evidence>
<comment type="caution">
    <text evidence="5">The sequence shown here is derived from an EMBL/GenBank/DDBJ whole genome shotgun (WGS) entry which is preliminary data.</text>
</comment>
<dbReference type="RefSeq" id="WP_407801400.1">
    <property type="nucleotide sequence ID" value="NZ_JBJNUX010000012.1"/>
</dbReference>
<gene>
    <name evidence="5" type="ORF">ACJ8NA_10275</name>
</gene>
<evidence type="ECO:0000256" key="3">
    <source>
        <dbReference type="ARBA" id="ARBA00022801"/>
    </source>
</evidence>
<dbReference type="Proteomes" id="UP001628646">
    <property type="component" value="Unassembled WGS sequence"/>
</dbReference>
<protein>
    <submittedName>
        <fullName evidence="5">MBL fold metallo-hydrolase</fullName>
    </submittedName>
</protein>
<keyword evidence="3" id="KW-0378">Hydrolase</keyword>
<dbReference type="InterPro" id="IPR036866">
    <property type="entry name" value="RibonucZ/Hydroxyglut_hydro"/>
</dbReference>
<comment type="similarity">
    <text evidence="1">Belongs to the metallo-beta-lactamase superfamily.</text>
</comment>
<dbReference type="InterPro" id="IPR051013">
    <property type="entry name" value="MBL_superfamily_lactonases"/>
</dbReference>
<keyword evidence="2" id="KW-0479">Metal-binding</keyword>
<evidence type="ECO:0000313" key="6">
    <source>
        <dbReference type="Proteomes" id="UP001628646"/>
    </source>
</evidence>